<reference evidence="2 3" key="1">
    <citation type="journal article" date="2019" name="Genome Biol. Evol.">
        <title>Insights into the evolution of the New World diploid cottons (Gossypium, subgenus Houzingenia) based on genome sequencing.</title>
        <authorList>
            <person name="Grover C.E."/>
            <person name="Arick M.A. 2nd"/>
            <person name="Thrash A."/>
            <person name="Conover J.L."/>
            <person name="Sanders W.S."/>
            <person name="Peterson D.G."/>
            <person name="Frelichowski J.E."/>
            <person name="Scheffler J.A."/>
            <person name="Scheffler B.E."/>
            <person name="Wendel J.F."/>
        </authorList>
    </citation>
    <scope>NUCLEOTIDE SEQUENCE [LARGE SCALE GENOMIC DNA]</scope>
    <source>
        <strain evidence="2">185</strain>
        <tissue evidence="2">Leaf</tissue>
    </source>
</reference>
<sequence>MRSTINEVPSIAFFDRLQQLLVKEMATTVVKILGRNIGYNTFQNKIYNLLPSLPDFPYKKKIFEEIGGLIGRVAKLDYNTDSKSRGRFARMTDYINLDKALILNIMVNGFIQRVEYEALPLICFGYGRYDHLKNICPHSVSNSDQPREKEVPPVGSVEGKEEEVFGSWMVVERKSQKLSTEKRESKAKKSGT</sequence>
<gene>
    <name evidence="2" type="ORF">Goari_017772</name>
</gene>
<dbReference type="AlphaFoldDB" id="A0A7J8WN12"/>
<evidence type="ECO:0000256" key="1">
    <source>
        <dbReference type="SAM" id="MobiDB-lite"/>
    </source>
</evidence>
<protein>
    <recommendedName>
        <fullName evidence="4">DUF4283 domain-containing protein</fullName>
    </recommendedName>
</protein>
<comment type="caution">
    <text evidence="2">The sequence shown here is derived from an EMBL/GenBank/DDBJ whole genome shotgun (WGS) entry which is preliminary data.</text>
</comment>
<dbReference type="Proteomes" id="UP000593577">
    <property type="component" value="Unassembled WGS sequence"/>
</dbReference>
<name>A0A7J8WN12_GOSAI</name>
<keyword evidence="3" id="KW-1185">Reference proteome</keyword>
<evidence type="ECO:0000313" key="3">
    <source>
        <dbReference type="Proteomes" id="UP000593577"/>
    </source>
</evidence>
<accession>A0A7J8WN12</accession>
<feature type="region of interest" description="Disordered" evidence="1">
    <location>
        <begin position="138"/>
        <end position="160"/>
    </location>
</feature>
<evidence type="ECO:0008006" key="4">
    <source>
        <dbReference type="Google" id="ProtNLM"/>
    </source>
</evidence>
<organism evidence="2 3">
    <name type="scientific">Gossypium aridum</name>
    <name type="common">American cotton</name>
    <name type="synonym">Erioxylum aridum</name>
    <dbReference type="NCBI Taxonomy" id="34290"/>
    <lineage>
        <taxon>Eukaryota</taxon>
        <taxon>Viridiplantae</taxon>
        <taxon>Streptophyta</taxon>
        <taxon>Embryophyta</taxon>
        <taxon>Tracheophyta</taxon>
        <taxon>Spermatophyta</taxon>
        <taxon>Magnoliopsida</taxon>
        <taxon>eudicotyledons</taxon>
        <taxon>Gunneridae</taxon>
        <taxon>Pentapetalae</taxon>
        <taxon>rosids</taxon>
        <taxon>malvids</taxon>
        <taxon>Malvales</taxon>
        <taxon>Malvaceae</taxon>
        <taxon>Malvoideae</taxon>
        <taxon>Gossypium</taxon>
    </lineage>
</organism>
<evidence type="ECO:0000313" key="2">
    <source>
        <dbReference type="EMBL" id="MBA0676282.1"/>
    </source>
</evidence>
<dbReference type="InterPro" id="IPR040256">
    <property type="entry name" value="At4g02000-like"/>
</dbReference>
<proteinExistence type="predicted"/>
<dbReference type="PANTHER" id="PTHR31286">
    <property type="entry name" value="GLYCINE-RICH CELL WALL STRUCTURAL PROTEIN 1.8-LIKE"/>
    <property type="match status" value="1"/>
</dbReference>
<dbReference type="PANTHER" id="PTHR31286:SF173">
    <property type="entry name" value="DUF4283 DOMAIN-CONTAINING PROTEIN"/>
    <property type="match status" value="1"/>
</dbReference>
<dbReference type="EMBL" id="JABFAA010000002">
    <property type="protein sequence ID" value="MBA0676282.1"/>
    <property type="molecule type" value="Genomic_DNA"/>
</dbReference>